<proteinExistence type="predicted"/>
<dbReference type="AlphaFoldDB" id="A0A0D3I5S4"/>
<evidence type="ECO:0000256" key="5">
    <source>
        <dbReference type="SAM" id="Phobius"/>
    </source>
</evidence>
<dbReference type="eggNOG" id="KOG4580">
    <property type="taxonomic scope" value="Eukaryota"/>
</dbReference>
<accession>A0A0D3I5S4</accession>
<dbReference type="Pfam" id="PF02656">
    <property type="entry name" value="DUF202"/>
    <property type="match status" value="1"/>
</dbReference>
<feature type="domain" description="DUF202" evidence="6">
    <location>
        <begin position="17"/>
        <end position="79"/>
    </location>
</feature>
<keyword evidence="3 5" id="KW-1133">Transmembrane helix</keyword>
<protein>
    <recommendedName>
        <fullName evidence="6">DUF202 domain-containing protein</fullName>
    </recommendedName>
</protein>
<evidence type="ECO:0000256" key="3">
    <source>
        <dbReference type="ARBA" id="ARBA00022989"/>
    </source>
</evidence>
<name>A0A0D3I5S4_EMIH1</name>
<evidence type="ECO:0000313" key="7">
    <source>
        <dbReference type="EnsemblProtists" id="EOD06609"/>
    </source>
</evidence>
<dbReference type="GeneID" id="17252758"/>
<reference evidence="8" key="1">
    <citation type="journal article" date="2013" name="Nature">
        <title>Pan genome of the phytoplankton Emiliania underpins its global distribution.</title>
        <authorList>
            <person name="Read B.A."/>
            <person name="Kegel J."/>
            <person name="Klute M.J."/>
            <person name="Kuo A."/>
            <person name="Lefebvre S.C."/>
            <person name="Maumus F."/>
            <person name="Mayer C."/>
            <person name="Miller J."/>
            <person name="Monier A."/>
            <person name="Salamov A."/>
            <person name="Young J."/>
            <person name="Aguilar M."/>
            <person name="Claverie J.M."/>
            <person name="Frickenhaus S."/>
            <person name="Gonzalez K."/>
            <person name="Herman E.K."/>
            <person name="Lin Y.C."/>
            <person name="Napier J."/>
            <person name="Ogata H."/>
            <person name="Sarno A.F."/>
            <person name="Shmutz J."/>
            <person name="Schroeder D."/>
            <person name="de Vargas C."/>
            <person name="Verret F."/>
            <person name="von Dassow P."/>
            <person name="Valentin K."/>
            <person name="Van de Peer Y."/>
            <person name="Wheeler G."/>
            <person name="Dacks J.B."/>
            <person name="Delwiche C.F."/>
            <person name="Dyhrman S.T."/>
            <person name="Glockner G."/>
            <person name="John U."/>
            <person name="Richards T."/>
            <person name="Worden A.Z."/>
            <person name="Zhang X."/>
            <person name="Grigoriev I.V."/>
            <person name="Allen A.E."/>
            <person name="Bidle K."/>
            <person name="Borodovsky M."/>
            <person name="Bowler C."/>
            <person name="Brownlee C."/>
            <person name="Cock J.M."/>
            <person name="Elias M."/>
            <person name="Gladyshev V.N."/>
            <person name="Groth M."/>
            <person name="Guda C."/>
            <person name="Hadaegh A."/>
            <person name="Iglesias-Rodriguez M.D."/>
            <person name="Jenkins J."/>
            <person name="Jones B.M."/>
            <person name="Lawson T."/>
            <person name="Leese F."/>
            <person name="Lindquist E."/>
            <person name="Lobanov A."/>
            <person name="Lomsadze A."/>
            <person name="Malik S.B."/>
            <person name="Marsh M.E."/>
            <person name="Mackinder L."/>
            <person name="Mock T."/>
            <person name="Mueller-Roeber B."/>
            <person name="Pagarete A."/>
            <person name="Parker M."/>
            <person name="Probert I."/>
            <person name="Quesneville H."/>
            <person name="Raines C."/>
            <person name="Rensing S.A."/>
            <person name="Riano-Pachon D.M."/>
            <person name="Richier S."/>
            <person name="Rokitta S."/>
            <person name="Shiraiwa Y."/>
            <person name="Soanes D.M."/>
            <person name="van der Giezen M."/>
            <person name="Wahlund T.M."/>
            <person name="Williams B."/>
            <person name="Wilson W."/>
            <person name="Wolfe G."/>
            <person name="Wurch L.L."/>
        </authorList>
    </citation>
    <scope>NUCLEOTIDE SEQUENCE</scope>
</reference>
<dbReference type="PANTHER" id="PTHR46140">
    <property type="entry name" value="VACUOLAR TRANSPORTER CHAPERONE 1-RELATED"/>
    <property type="match status" value="1"/>
</dbReference>
<organism evidence="7 8">
    <name type="scientific">Emiliania huxleyi (strain CCMP1516)</name>
    <dbReference type="NCBI Taxonomy" id="280463"/>
    <lineage>
        <taxon>Eukaryota</taxon>
        <taxon>Haptista</taxon>
        <taxon>Haptophyta</taxon>
        <taxon>Prymnesiophyceae</taxon>
        <taxon>Isochrysidales</taxon>
        <taxon>Noelaerhabdaceae</taxon>
        <taxon>Emiliania</taxon>
    </lineage>
</organism>
<feature type="transmembrane region" description="Helical" evidence="5">
    <location>
        <begin position="24"/>
        <end position="44"/>
    </location>
</feature>
<keyword evidence="2 5" id="KW-0812">Transmembrane</keyword>
<dbReference type="KEGG" id="ehx:EMIHUDRAFT_448824"/>
<evidence type="ECO:0000259" key="6">
    <source>
        <dbReference type="Pfam" id="PF02656"/>
    </source>
</evidence>
<feature type="transmembrane region" description="Helical" evidence="5">
    <location>
        <begin position="92"/>
        <end position="114"/>
    </location>
</feature>
<evidence type="ECO:0000256" key="4">
    <source>
        <dbReference type="ARBA" id="ARBA00023136"/>
    </source>
</evidence>
<dbReference type="InterPro" id="IPR051572">
    <property type="entry name" value="VTC_Complex_Subunit"/>
</dbReference>
<dbReference type="RefSeq" id="XP_005791881.1">
    <property type="nucleotide sequence ID" value="XM_005791824.1"/>
</dbReference>
<reference evidence="7" key="2">
    <citation type="submission" date="2024-10" db="UniProtKB">
        <authorList>
            <consortium name="EnsemblProtists"/>
        </authorList>
    </citation>
    <scope>IDENTIFICATION</scope>
</reference>
<dbReference type="PaxDb" id="2903-EOD06609"/>
<dbReference type="GO" id="GO:0012505">
    <property type="term" value="C:endomembrane system"/>
    <property type="evidence" value="ECO:0007669"/>
    <property type="project" value="UniProtKB-SubCell"/>
</dbReference>
<keyword evidence="4 5" id="KW-0472">Membrane</keyword>
<sequence>MSSEPFATSAPLEPKLYFANERTFLHWLHACLTLASVGMVLTSAADRDNPMLLCIGVALSGVSLFLMWYAYRTFLWRMARIRSRAAERADDPVGPIVISASVVVALAASAMLAFSSSLGPA</sequence>
<dbReference type="EnsemblProtists" id="EOD39452">
    <property type="protein sequence ID" value="EOD39452"/>
    <property type="gene ID" value="EMIHUDRAFT_448824"/>
</dbReference>
<evidence type="ECO:0000313" key="8">
    <source>
        <dbReference type="Proteomes" id="UP000013827"/>
    </source>
</evidence>
<feature type="transmembrane region" description="Helical" evidence="5">
    <location>
        <begin position="50"/>
        <end position="71"/>
    </location>
</feature>
<keyword evidence="8" id="KW-1185">Reference proteome</keyword>
<dbReference type="RefSeq" id="XP_005759038.1">
    <property type="nucleotide sequence ID" value="XM_005758981.1"/>
</dbReference>
<comment type="subcellular location">
    <subcellularLocation>
        <location evidence="1">Endomembrane system</location>
        <topology evidence="1">Multi-pass membrane protein</topology>
    </subcellularLocation>
</comment>
<dbReference type="EnsemblProtists" id="EOD06609">
    <property type="protein sequence ID" value="EOD06609"/>
    <property type="gene ID" value="EMIHUDRAFT_465869"/>
</dbReference>
<dbReference type="OMA" id="WLHACLT"/>
<evidence type="ECO:0000256" key="1">
    <source>
        <dbReference type="ARBA" id="ARBA00004127"/>
    </source>
</evidence>
<dbReference type="HOGENOM" id="CLU_141247_1_0_1"/>
<dbReference type="GeneID" id="17284723"/>
<dbReference type="KEGG" id="ehx:EMIHUDRAFT_465869"/>
<dbReference type="STRING" id="2903.R1DWD0"/>
<dbReference type="Proteomes" id="UP000013827">
    <property type="component" value="Unassembled WGS sequence"/>
</dbReference>
<dbReference type="PANTHER" id="PTHR46140:SF1">
    <property type="entry name" value="VACUOLAR TRANSPORTER CHAPERONE COMPLEX SUBUNIT 4-RELATED"/>
    <property type="match status" value="1"/>
</dbReference>
<evidence type="ECO:0000256" key="2">
    <source>
        <dbReference type="ARBA" id="ARBA00022692"/>
    </source>
</evidence>
<dbReference type="InterPro" id="IPR003807">
    <property type="entry name" value="DUF202"/>
</dbReference>